<feature type="compositionally biased region" description="Basic and acidic residues" evidence="1">
    <location>
        <begin position="154"/>
        <end position="193"/>
    </location>
</feature>
<dbReference type="Gramene" id="TraesCS6D02G233700.1">
    <property type="protein sequence ID" value="TraesCS6D02G233700.1.cds1"/>
    <property type="gene ID" value="TraesCS6D02G233700"/>
</dbReference>
<keyword evidence="3" id="KW-1185">Reference proteome</keyword>
<feature type="region of interest" description="Disordered" evidence="1">
    <location>
        <begin position="1"/>
        <end position="26"/>
    </location>
</feature>
<name>A0A3B6QJ42_WHEAT</name>
<dbReference type="Proteomes" id="UP000019116">
    <property type="component" value="Chromosome 6D"/>
</dbReference>
<dbReference type="EnsemblPlants" id="TraesCS6D02G233700.1">
    <property type="protein sequence ID" value="TraesCS6D02G233700.1.cds1"/>
    <property type="gene ID" value="TraesCS6D02G233700"/>
</dbReference>
<proteinExistence type="predicted"/>
<dbReference type="PANTHER" id="PTHR48133:SF2">
    <property type="entry name" value="EXPANSIN-LIKE EG45 DOMAIN-CONTAINING PROTEIN"/>
    <property type="match status" value="1"/>
</dbReference>
<dbReference type="Gramene" id="TraesWEE_scaffold_041713_01G000200.1">
    <property type="protein sequence ID" value="TraesWEE_scaffold_041713_01G000200.1"/>
    <property type="gene ID" value="TraesWEE_scaffold_041713_01G000200"/>
</dbReference>
<dbReference type="OMA" id="CKYFAWI"/>
<evidence type="ECO:0000313" key="3">
    <source>
        <dbReference type="Proteomes" id="UP000019116"/>
    </source>
</evidence>
<reference evidence="2" key="1">
    <citation type="submission" date="2018-08" db="EMBL/GenBank/DDBJ databases">
        <authorList>
            <person name="Rossello M."/>
        </authorList>
    </citation>
    <scope>NUCLEOTIDE SEQUENCE [LARGE SCALE GENOMIC DNA]</scope>
    <source>
        <strain evidence="2">cv. Chinese Spring</strain>
    </source>
</reference>
<feature type="compositionally biased region" description="Basic and acidic residues" evidence="1">
    <location>
        <begin position="14"/>
        <end position="26"/>
    </location>
</feature>
<dbReference type="Gramene" id="TraesCAD_scaffold_018445_01G000200.1">
    <property type="protein sequence ID" value="TraesCAD_scaffold_018445_01G000200.1"/>
    <property type="gene ID" value="TraesCAD_scaffold_018445_01G000200"/>
</dbReference>
<dbReference type="Gramene" id="TraesCLE_scaffold_035115_01G000300.1">
    <property type="protein sequence ID" value="TraesCLE_scaffold_035115_01G000300.1"/>
    <property type="gene ID" value="TraesCLE_scaffold_035115_01G000300"/>
</dbReference>
<reference evidence="2" key="2">
    <citation type="submission" date="2018-10" db="UniProtKB">
        <authorList>
            <consortium name="EnsemblPlants"/>
        </authorList>
    </citation>
    <scope>IDENTIFICATION</scope>
</reference>
<dbReference type="PANTHER" id="PTHR48133">
    <property type="entry name" value="GRF-TYPE DOMAIN-CONTAINING PROTEIN"/>
    <property type="match status" value="1"/>
</dbReference>
<feature type="compositionally biased region" description="Basic residues" evidence="1">
    <location>
        <begin position="202"/>
        <end position="211"/>
    </location>
</feature>
<evidence type="ECO:0000256" key="1">
    <source>
        <dbReference type="SAM" id="MobiDB-lite"/>
    </source>
</evidence>
<dbReference type="AlphaFoldDB" id="A0A3B6QJ42"/>
<dbReference type="OrthoDB" id="10346647at2759"/>
<organism evidence="2">
    <name type="scientific">Triticum aestivum</name>
    <name type="common">Wheat</name>
    <dbReference type="NCBI Taxonomy" id="4565"/>
    <lineage>
        <taxon>Eukaryota</taxon>
        <taxon>Viridiplantae</taxon>
        <taxon>Streptophyta</taxon>
        <taxon>Embryophyta</taxon>
        <taxon>Tracheophyta</taxon>
        <taxon>Spermatophyta</taxon>
        <taxon>Magnoliopsida</taxon>
        <taxon>Liliopsida</taxon>
        <taxon>Poales</taxon>
        <taxon>Poaceae</taxon>
        <taxon>BOP clade</taxon>
        <taxon>Pooideae</taxon>
        <taxon>Triticodae</taxon>
        <taxon>Triticeae</taxon>
        <taxon>Triticinae</taxon>
        <taxon>Triticum</taxon>
    </lineage>
</organism>
<sequence length="211" mass="25107">MASSGSVTRPPCANREDMPDKWTDAELDKVKDKDMRTPSCWCGDVCKVKVSTDRKKSWMEGRRYFVCPNYAYDRPRPAHAYDVPPVSCSSSNMSSTIESILLMTPHFFFIRSPLCKYFAWIDQDVPEDVKKDQHRDCLRRQRLFEEAFQRGVDEERREKERMERKKREEERARKEKIARQEERARKLARAREAQEEDEAHDKKGKWPRVTQ</sequence>
<feature type="region of interest" description="Disordered" evidence="1">
    <location>
        <begin position="154"/>
        <end position="211"/>
    </location>
</feature>
<evidence type="ECO:0000313" key="2">
    <source>
        <dbReference type="EnsemblPlants" id="TraesCS6D02G233700.1.cds1"/>
    </source>
</evidence>
<accession>A0A3B6QJ42</accession>
<protein>
    <submittedName>
        <fullName evidence="2">Uncharacterized protein</fullName>
    </submittedName>
</protein>
<dbReference type="Gramene" id="TraesROB_scaffold_016359_01G000200.1">
    <property type="protein sequence ID" value="TraesROB_scaffold_016359_01G000200.1"/>
    <property type="gene ID" value="TraesROB_scaffold_016359_01G000200"/>
</dbReference>